<evidence type="ECO:0000313" key="3">
    <source>
        <dbReference type="EMBL" id="OOC10794.1"/>
    </source>
</evidence>
<dbReference type="InterPro" id="IPR036249">
    <property type="entry name" value="Thioredoxin-like_sf"/>
</dbReference>
<keyword evidence="3" id="KW-0418">Kinase</keyword>
<feature type="signal peptide" evidence="1">
    <location>
        <begin position="1"/>
        <end position="32"/>
    </location>
</feature>
<gene>
    <name evidence="3" type="ORF">B1A74_03775</name>
</gene>
<reference evidence="3 4" key="1">
    <citation type="submission" date="2017-02" db="EMBL/GenBank/DDBJ databases">
        <title>Genomic diversity within the haloalkaliphilic genus Thioalkalivibrio.</title>
        <authorList>
            <person name="Ahn A.-C."/>
            <person name="Meier-Kolthoff J."/>
            <person name="Overmars L."/>
            <person name="Richter M."/>
            <person name="Woyke T."/>
            <person name="Sorokin D.Y."/>
            <person name="Muyzer G."/>
        </authorList>
    </citation>
    <scope>NUCLEOTIDE SEQUENCE [LARGE SCALE GENOMIC DNA]</scope>
    <source>
        <strain evidence="3 4">HL17</strain>
    </source>
</reference>
<feature type="domain" description="Spermatogenesis-associated protein 20-like TRX" evidence="2">
    <location>
        <begin position="40"/>
        <end position="185"/>
    </location>
</feature>
<dbReference type="AlphaFoldDB" id="A0A1V3A0C0"/>
<dbReference type="Gene3D" id="3.40.30.10">
    <property type="entry name" value="Glutaredoxin"/>
    <property type="match status" value="1"/>
</dbReference>
<sequence>MSFMNPVSEMRRTLAVLAAGLALVLAGAHPLAAEPANPEMADSISPYLRLHAEDPVQWRAWDRDLLDEARESGRPLLISSGYFSCHYCHVMHEESFLDQGIAERLNEHFIPVKLDREVHTALDTYLLEFQRATGGSAGWPLNVVVMPEGHALTGVVYAPRDGFADFLDGVVERLTADEERLAELAAAGSRELEQRLRDGEKPLSAERAARLPDVLWSRMEREADDLGGGFGQETRFPHSPYLDALLTAQEDTRAPDWVGEFLSITLEEMAGSGLRDVLGGGFFRYSETPDWGTPHFEIMLEDQAQLARVYLRAGELFGREDWTRIGLETLDFVGREMALRDSDPGAAVAPESDFRGFASSLSALDDEGREGGAYLWPGSALEAALEDHPEPELVRARFGMDGSPSFSDGHLPADGMDTAALAERFDLDEDRVREYVDRGREALIEARQERGLPRDEKVLTGAHGMLLSALAEAVRQDLGEEYETMGRDVRDWLASRADEPEDLPALLGLPAKEVGPATLPDYAYVARGLHDWDAATDSGDGERVRALLRTAWTRFSGEDGFRTTEDPPLPGMIAERFHPAVHRPSGATAILQLTAEHAAADADLESALADYPLEPGQGIESNPLHHAGLILWLEERGDEG</sequence>
<organism evidence="3 4">
    <name type="scientific">Thioalkalivibrio halophilus</name>
    <dbReference type="NCBI Taxonomy" id="252474"/>
    <lineage>
        <taxon>Bacteria</taxon>
        <taxon>Pseudomonadati</taxon>
        <taxon>Pseudomonadota</taxon>
        <taxon>Gammaproteobacteria</taxon>
        <taxon>Chromatiales</taxon>
        <taxon>Ectothiorhodospiraceae</taxon>
        <taxon>Thioalkalivibrio</taxon>
    </lineage>
</organism>
<dbReference type="PANTHER" id="PTHR42899">
    <property type="entry name" value="SPERMATOGENESIS-ASSOCIATED PROTEIN 20"/>
    <property type="match status" value="1"/>
</dbReference>
<dbReference type="SUPFAM" id="SSF52833">
    <property type="entry name" value="Thioredoxin-like"/>
    <property type="match status" value="1"/>
</dbReference>
<proteinExistence type="predicted"/>
<dbReference type="Pfam" id="PF03190">
    <property type="entry name" value="Thioredox_DsbH"/>
    <property type="match status" value="1"/>
</dbReference>
<dbReference type="RefSeq" id="WP_077243806.1">
    <property type="nucleotide sequence ID" value="NZ_MUZR01000009.1"/>
</dbReference>
<dbReference type="InterPro" id="IPR024705">
    <property type="entry name" value="Ssp411"/>
</dbReference>
<dbReference type="GO" id="GO:0005975">
    <property type="term" value="P:carbohydrate metabolic process"/>
    <property type="evidence" value="ECO:0007669"/>
    <property type="project" value="InterPro"/>
</dbReference>
<dbReference type="InterPro" id="IPR008928">
    <property type="entry name" value="6-hairpin_glycosidase_sf"/>
</dbReference>
<dbReference type="Proteomes" id="UP000189177">
    <property type="component" value="Unassembled WGS sequence"/>
</dbReference>
<keyword evidence="3" id="KW-0808">Transferase</keyword>
<keyword evidence="1" id="KW-0732">Signal</keyword>
<dbReference type="OrthoDB" id="9762614at2"/>
<evidence type="ECO:0000256" key="1">
    <source>
        <dbReference type="SAM" id="SignalP"/>
    </source>
</evidence>
<evidence type="ECO:0000313" key="4">
    <source>
        <dbReference type="Proteomes" id="UP000189177"/>
    </source>
</evidence>
<name>A0A1V3A0C0_9GAMM</name>
<dbReference type="GO" id="GO:0016301">
    <property type="term" value="F:kinase activity"/>
    <property type="evidence" value="ECO:0007669"/>
    <property type="project" value="UniProtKB-KW"/>
</dbReference>
<feature type="chain" id="PRO_5011985144" evidence="1">
    <location>
        <begin position="33"/>
        <end position="640"/>
    </location>
</feature>
<protein>
    <submittedName>
        <fullName evidence="3">Thymidylate kinase</fullName>
    </submittedName>
</protein>
<dbReference type="EMBL" id="MUZR01000009">
    <property type="protein sequence ID" value="OOC10794.1"/>
    <property type="molecule type" value="Genomic_DNA"/>
</dbReference>
<dbReference type="PANTHER" id="PTHR42899:SF1">
    <property type="entry name" value="SPERMATOGENESIS-ASSOCIATED PROTEIN 20"/>
    <property type="match status" value="1"/>
</dbReference>
<dbReference type="InterPro" id="IPR004879">
    <property type="entry name" value="Ssp411-like_TRX"/>
</dbReference>
<keyword evidence="4" id="KW-1185">Reference proteome</keyword>
<accession>A0A1V3A0C0</accession>
<dbReference type="STRING" id="252474.B1A74_03775"/>
<evidence type="ECO:0000259" key="2">
    <source>
        <dbReference type="Pfam" id="PF03190"/>
    </source>
</evidence>
<dbReference type="SUPFAM" id="SSF48208">
    <property type="entry name" value="Six-hairpin glycosidases"/>
    <property type="match status" value="1"/>
</dbReference>
<comment type="caution">
    <text evidence="3">The sequence shown here is derived from an EMBL/GenBank/DDBJ whole genome shotgun (WGS) entry which is preliminary data.</text>
</comment>
<dbReference type="PIRSF" id="PIRSF006402">
    <property type="entry name" value="UCP006402_thioredoxin"/>
    <property type="match status" value="1"/>
</dbReference>